<gene>
    <name evidence="7" type="ORF">CTI12_AA402090</name>
</gene>
<dbReference type="Proteomes" id="UP000245207">
    <property type="component" value="Unassembled WGS sequence"/>
</dbReference>
<evidence type="ECO:0000313" key="8">
    <source>
        <dbReference type="Proteomes" id="UP000245207"/>
    </source>
</evidence>
<evidence type="ECO:0000313" key="7">
    <source>
        <dbReference type="EMBL" id="PWA58214.1"/>
    </source>
</evidence>
<dbReference type="InterPro" id="IPR036093">
    <property type="entry name" value="NAC_dom_sf"/>
</dbReference>
<reference evidence="7 8" key="1">
    <citation type="journal article" date="2018" name="Mol. Plant">
        <title>The genome of Artemisia annua provides insight into the evolution of Asteraceae family and artemisinin biosynthesis.</title>
        <authorList>
            <person name="Shen Q."/>
            <person name="Zhang L."/>
            <person name="Liao Z."/>
            <person name="Wang S."/>
            <person name="Yan T."/>
            <person name="Shi P."/>
            <person name="Liu M."/>
            <person name="Fu X."/>
            <person name="Pan Q."/>
            <person name="Wang Y."/>
            <person name="Lv Z."/>
            <person name="Lu X."/>
            <person name="Zhang F."/>
            <person name="Jiang W."/>
            <person name="Ma Y."/>
            <person name="Chen M."/>
            <person name="Hao X."/>
            <person name="Li L."/>
            <person name="Tang Y."/>
            <person name="Lv G."/>
            <person name="Zhou Y."/>
            <person name="Sun X."/>
            <person name="Brodelius P.E."/>
            <person name="Rose J.K.C."/>
            <person name="Tang K."/>
        </authorList>
    </citation>
    <scope>NUCLEOTIDE SEQUENCE [LARGE SCALE GENOMIC DNA]</scope>
    <source>
        <strain evidence="8">cv. Huhao1</strain>
        <tissue evidence="7">Leaf</tissue>
    </source>
</reference>
<accession>A0A2U1MAB6</accession>
<dbReference type="EMBL" id="PKPP01005962">
    <property type="protein sequence ID" value="PWA58214.1"/>
    <property type="molecule type" value="Genomic_DNA"/>
</dbReference>
<dbReference type="SUPFAM" id="SSF101941">
    <property type="entry name" value="NAC domain"/>
    <property type="match status" value="2"/>
</dbReference>
<dbReference type="OrthoDB" id="1509001at2759"/>
<keyword evidence="3" id="KW-0804">Transcription</keyword>
<evidence type="ECO:0000256" key="2">
    <source>
        <dbReference type="ARBA" id="ARBA00023125"/>
    </source>
</evidence>
<feature type="domain" description="NAC" evidence="6">
    <location>
        <begin position="266"/>
        <end position="420"/>
    </location>
</feature>
<evidence type="ECO:0000256" key="4">
    <source>
        <dbReference type="ARBA" id="ARBA00023242"/>
    </source>
</evidence>
<sequence>MARNQNLLTVSYNNEEEVEPDYLSTLPLGYRFCPTDLEIIVNYLIPKIETGKKHTEWRLYDVNFYDHHPDQLAEVYWPFENKWYFFTPRMRTTPNADRPNRKTKDFGYWKTTQKDSTVRDDASGLEVGKKRSLAYYDASDKKSQWLMHEYTTMNPNIPVGSIEDKMKLTHWVLCEIYKLKKKDDSEQEVLSASNQHFDDLSRRQRILIHHQGSSYQVSASTHVFQQEVQSTYQDNQSVESNEDDINFGFTEKEAWELLNDDYAGSLKPGYRFCPTDSEIIVYYLQPKIETGEQHPKCPYYTADFYGDTPENLAANHRHCENKWYFLTPRDRKYPNGTRPNRRIKNFGFWKASTKDRKICDDVTGEIVGRRRSLAYYDEYSRKTPWLMHEYINNNPDIPIGSRIDEMMKLSDWVLAKMYKNHENQNDNDNGADQVENMMNPEELMEKQNQLQDEPSPRRRRLSMNQESNQTNGIQESNYYSGANLPMVAPARFMCDSDQQLAIQPMDTLSGSNLIQSTFQDLCQGNVMEQVQPSYSSSSYEYHHNPTMSTSTNDFRFSRDASCSYSMAPTNVLQQAYNSYQDPEQLQASLQSFPDQPTEWTEDDFKEIMENLDEDAEQPQANLQSFPDQPMEWTEDDLNKEIMENLDEDAEQPQANLQSFPDQPMEWTEDDLNKEIMENLDEDDLSY</sequence>
<dbReference type="Pfam" id="PF02365">
    <property type="entry name" value="NAM"/>
    <property type="match status" value="2"/>
</dbReference>
<dbReference type="PROSITE" id="PS51005">
    <property type="entry name" value="NAC"/>
    <property type="match status" value="2"/>
</dbReference>
<feature type="region of interest" description="Disordered" evidence="5">
    <location>
        <begin position="444"/>
        <end position="477"/>
    </location>
</feature>
<evidence type="ECO:0000256" key="3">
    <source>
        <dbReference type="ARBA" id="ARBA00023163"/>
    </source>
</evidence>
<organism evidence="7 8">
    <name type="scientific">Artemisia annua</name>
    <name type="common">Sweet wormwood</name>
    <dbReference type="NCBI Taxonomy" id="35608"/>
    <lineage>
        <taxon>Eukaryota</taxon>
        <taxon>Viridiplantae</taxon>
        <taxon>Streptophyta</taxon>
        <taxon>Embryophyta</taxon>
        <taxon>Tracheophyta</taxon>
        <taxon>Spermatophyta</taxon>
        <taxon>Magnoliopsida</taxon>
        <taxon>eudicotyledons</taxon>
        <taxon>Gunneridae</taxon>
        <taxon>Pentapetalae</taxon>
        <taxon>asterids</taxon>
        <taxon>campanulids</taxon>
        <taxon>Asterales</taxon>
        <taxon>Asteraceae</taxon>
        <taxon>Asteroideae</taxon>
        <taxon>Anthemideae</taxon>
        <taxon>Artemisiinae</taxon>
        <taxon>Artemisia</taxon>
    </lineage>
</organism>
<comment type="caution">
    <text evidence="7">The sequence shown here is derived from an EMBL/GenBank/DDBJ whole genome shotgun (WGS) entry which is preliminary data.</text>
</comment>
<dbReference type="AlphaFoldDB" id="A0A2U1MAB6"/>
<protein>
    <submittedName>
        <fullName evidence="7">NAC domain-containing protein</fullName>
    </submittedName>
</protein>
<keyword evidence="8" id="KW-1185">Reference proteome</keyword>
<dbReference type="STRING" id="35608.A0A2U1MAB6"/>
<dbReference type="Gene3D" id="2.170.150.80">
    <property type="entry name" value="NAC domain"/>
    <property type="match status" value="2"/>
</dbReference>
<name>A0A2U1MAB6_ARTAN</name>
<keyword evidence="1" id="KW-0805">Transcription regulation</keyword>
<dbReference type="InterPro" id="IPR003441">
    <property type="entry name" value="NAC-dom"/>
</dbReference>
<keyword evidence="4" id="KW-0539">Nucleus</keyword>
<dbReference type="PANTHER" id="PTHR31719">
    <property type="entry name" value="NAC TRANSCRIPTION FACTOR 56"/>
    <property type="match status" value="1"/>
</dbReference>
<evidence type="ECO:0000256" key="5">
    <source>
        <dbReference type="SAM" id="MobiDB-lite"/>
    </source>
</evidence>
<evidence type="ECO:0000259" key="6">
    <source>
        <dbReference type="PROSITE" id="PS51005"/>
    </source>
</evidence>
<evidence type="ECO:0000256" key="1">
    <source>
        <dbReference type="ARBA" id="ARBA00023015"/>
    </source>
</evidence>
<dbReference type="GO" id="GO:0006355">
    <property type="term" value="P:regulation of DNA-templated transcription"/>
    <property type="evidence" value="ECO:0007669"/>
    <property type="project" value="InterPro"/>
</dbReference>
<dbReference type="GO" id="GO:0003677">
    <property type="term" value="F:DNA binding"/>
    <property type="evidence" value="ECO:0007669"/>
    <property type="project" value="UniProtKB-KW"/>
</dbReference>
<dbReference type="PANTHER" id="PTHR31719:SF179">
    <property type="entry name" value="OS08G0148400 PROTEIN"/>
    <property type="match status" value="1"/>
</dbReference>
<feature type="domain" description="NAC" evidence="6">
    <location>
        <begin position="26"/>
        <end position="179"/>
    </location>
</feature>
<proteinExistence type="predicted"/>
<feature type="compositionally biased region" description="Polar residues" evidence="5">
    <location>
        <begin position="462"/>
        <end position="477"/>
    </location>
</feature>
<keyword evidence="2" id="KW-0238">DNA-binding</keyword>